<reference evidence="2" key="1">
    <citation type="journal article" date="2019" name="Int. J. Syst. Evol. Microbiol.">
        <title>The Global Catalogue of Microorganisms (GCM) 10K type strain sequencing project: providing services to taxonomists for standard genome sequencing and annotation.</title>
        <authorList>
            <consortium name="The Broad Institute Genomics Platform"/>
            <consortium name="The Broad Institute Genome Sequencing Center for Infectious Disease"/>
            <person name="Wu L."/>
            <person name="Ma J."/>
        </authorList>
    </citation>
    <scope>NUCLEOTIDE SEQUENCE [LARGE SCALE GENOMIC DNA]</scope>
    <source>
        <strain evidence="2">CCM 4481</strain>
    </source>
</reference>
<dbReference type="SUPFAM" id="SSF51161">
    <property type="entry name" value="Trimeric LpxA-like enzymes"/>
    <property type="match status" value="1"/>
</dbReference>
<dbReference type="Proteomes" id="UP001595961">
    <property type="component" value="Unassembled WGS sequence"/>
</dbReference>
<comment type="caution">
    <text evidence="1">The sequence shown here is derived from an EMBL/GenBank/DDBJ whole genome shotgun (WGS) entry which is preliminary data.</text>
</comment>
<name>A0ABV9BX99_9GAMM</name>
<sequence length="74" mass="8369">MVLPFAMIGEDCSIRSDYFVESDVVVGDRVTVKSGVQLWEEPYVDDVLIAADDTLANDRCPQSRVSKGSFRKRW</sequence>
<dbReference type="Gene3D" id="2.160.10.10">
    <property type="entry name" value="Hexapeptide repeat proteins"/>
    <property type="match status" value="1"/>
</dbReference>
<evidence type="ECO:0000313" key="2">
    <source>
        <dbReference type="Proteomes" id="UP001595961"/>
    </source>
</evidence>
<dbReference type="RefSeq" id="WP_266149802.1">
    <property type="nucleotide sequence ID" value="NZ_CP064028.1"/>
</dbReference>
<evidence type="ECO:0000313" key="1">
    <source>
        <dbReference type="EMBL" id="MFC4525283.1"/>
    </source>
</evidence>
<dbReference type="EMBL" id="JBHSGA010000003">
    <property type="protein sequence ID" value="MFC4525283.1"/>
    <property type="molecule type" value="Genomic_DNA"/>
</dbReference>
<dbReference type="InterPro" id="IPR011004">
    <property type="entry name" value="Trimer_LpxA-like_sf"/>
</dbReference>
<protein>
    <submittedName>
        <fullName evidence="1">Uncharacterized protein</fullName>
    </submittedName>
</protein>
<organism evidence="1 2">
    <name type="scientific">Dyella halodurans</name>
    <dbReference type="NCBI Taxonomy" id="1920171"/>
    <lineage>
        <taxon>Bacteria</taxon>
        <taxon>Pseudomonadati</taxon>
        <taxon>Pseudomonadota</taxon>
        <taxon>Gammaproteobacteria</taxon>
        <taxon>Lysobacterales</taxon>
        <taxon>Rhodanobacteraceae</taxon>
        <taxon>Dyella</taxon>
    </lineage>
</organism>
<proteinExistence type="predicted"/>
<keyword evidence="2" id="KW-1185">Reference proteome</keyword>
<gene>
    <name evidence="1" type="ORF">ACFO5W_01425</name>
</gene>
<accession>A0ABV9BX99</accession>